<feature type="region of interest" description="Disordered" evidence="10">
    <location>
        <begin position="527"/>
        <end position="548"/>
    </location>
</feature>
<evidence type="ECO:0000256" key="9">
    <source>
        <dbReference type="RuleBase" id="RU004191"/>
    </source>
</evidence>
<dbReference type="GO" id="GO:0051082">
    <property type="term" value="F:unfolded protein binding"/>
    <property type="evidence" value="ECO:0007669"/>
    <property type="project" value="InterPro"/>
</dbReference>
<dbReference type="NCBIfam" id="NF041082">
    <property type="entry name" value="thermosome_alpha"/>
    <property type="match status" value="1"/>
</dbReference>
<evidence type="ECO:0000313" key="11">
    <source>
        <dbReference type="EMBL" id="KII61080.1"/>
    </source>
</evidence>
<dbReference type="Gene3D" id="1.10.560.10">
    <property type="entry name" value="GroEL-like equatorial domain"/>
    <property type="match status" value="1"/>
</dbReference>
<dbReference type="EMBL" id="JWZT01005379">
    <property type="protein sequence ID" value="KII61080.1"/>
    <property type="molecule type" value="Genomic_DNA"/>
</dbReference>
<comment type="subcellular location">
    <subcellularLocation>
        <location evidence="1">Cytoplasm</location>
    </subcellularLocation>
</comment>
<dbReference type="InterPro" id="IPR012719">
    <property type="entry name" value="Chap_CCT_gamma"/>
</dbReference>
<keyword evidence="5 8" id="KW-0547">Nucleotide-binding</keyword>
<name>A0A0C2M204_THEKT</name>
<protein>
    <recommendedName>
        <fullName evidence="3 9">T-complex protein 1 subunit gamma</fullName>
    </recommendedName>
</protein>
<keyword evidence="12" id="KW-1185">Reference proteome</keyword>
<keyword evidence="7 8" id="KW-0143">Chaperone</keyword>
<dbReference type="PANTHER" id="PTHR11353">
    <property type="entry name" value="CHAPERONIN"/>
    <property type="match status" value="1"/>
</dbReference>
<dbReference type="OMA" id="CGGSTIR"/>
<dbReference type="GO" id="GO:0016887">
    <property type="term" value="F:ATP hydrolysis activity"/>
    <property type="evidence" value="ECO:0007669"/>
    <property type="project" value="InterPro"/>
</dbReference>
<dbReference type="InterPro" id="IPR002423">
    <property type="entry name" value="Cpn60/GroEL/TCP-1"/>
</dbReference>
<evidence type="ECO:0000256" key="5">
    <source>
        <dbReference type="ARBA" id="ARBA00022741"/>
    </source>
</evidence>
<dbReference type="GO" id="GO:0005524">
    <property type="term" value="F:ATP binding"/>
    <property type="evidence" value="ECO:0007669"/>
    <property type="project" value="UniProtKB-KW"/>
</dbReference>
<dbReference type="SUPFAM" id="SSF52029">
    <property type="entry name" value="GroEL apical domain-like"/>
    <property type="match status" value="1"/>
</dbReference>
<dbReference type="Pfam" id="PF00118">
    <property type="entry name" value="Cpn60_TCP1"/>
    <property type="match status" value="1"/>
</dbReference>
<comment type="caution">
    <text evidence="11">The sequence shown here is derived from an EMBL/GenBank/DDBJ whole genome shotgun (WGS) entry which is preliminary data.</text>
</comment>
<dbReference type="InterPro" id="IPR054827">
    <property type="entry name" value="thermosome_alpha"/>
</dbReference>
<dbReference type="InterPro" id="IPR027409">
    <property type="entry name" value="GroEL-like_apical_dom_sf"/>
</dbReference>
<dbReference type="SUPFAM" id="SSF54849">
    <property type="entry name" value="GroEL-intermediate domain like"/>
    <property type="match status" value="1"/>
</dbReference>
<dbReference type="NCBIfam" id="NF041083">
    <property type="entry name" value="thermosome_beta"/>
    <property type="match status" value="1"/>
</dbReference>
<dbReference type="Gene3D" id="3.50.7.10">
    <property type="entry name" value="GroEL"/>
    <property type="match status" value="1"/>
</dbReference>
<dbReference type="GO" id="GO:0005832">
    <property type="term" value="C:chaperonin-containing T-complex"/>
    <property type="evidence" value="ECO:0007669"/>
    <property type="project" value="UniProtKB-ARBA"/>
</dbReference>
<dbReference type="Gene3D" id="3.30.260.10">
    <property type="entry name" value="TCP-1-like chaperonin intermediate domain"/>
    <property type="match status" value="1"/>
</dbReference>
<evidence type="ECO:0000256" key="6">
    <source>
        <dbReference type="ARBA" id="ARBA00022840"/>
    </source>
</evidence>
<dbReference type="Proteomes" id="UP000031668">
    <property type="component" value="Unassembled WGS sequence"/>
</dbReference>
<dbReference type="NCBIfam" id="TIGR02344">
    <property type="entry name" value="chap_CCT_gamma"/>
    <property type="match status" value="1"/>
</dbReference>
<dbReference type="PRINTS" id="PR00304">
    <property type="entry name" value="TCOMPLEXTCP1"/>
</dbReference>
<evidence type="ECO:0000256" key="10">
    <source>
        <dbReference type="SAM" id="MobiDB-lite"/>
    </source>
</evidence>
<comment type="similarity">
    <text evidence="2 8">Belongs to the TCP-1 chaperonin family.</text>
</comment>
<dbReference type="PROSITE" id="PS00995">
    <property type="entry name" value="TCP1_3"/>
    <property type="match status" value="1"/>
</dbReference>
<evidence type="ECO:0000256" key="3">
    <source>
        <dbReference type="ARBA" id="ARBA00017187"/>
    </source>
</evidence>
<evidence type="ECO:0000256" key="1">
    <source>
        <dbReference type="ARBA" id="ARBA00004496"/>
    </source>
</evidence>
<dbReference type="InterPro" id="IPR027410">
    <property type="entry name" value="TCP-1-like_intermed_sf"/>
</dbReference>
<dbReference type="GO" id="GO:0140662">
    <property type="term" value="F:ATP-dependent protein folding chaperone"/>
    <property type="evidence" value="ECO:0007669"/>
    <property type="project" value="InterPro"/>
</dbReference>
<organism evidence="11 12">
    <name type="scientific">Thelohanellus kitauei</name>
    <name type="common">Myxosporean</name>
    <dbReference type="NCBI Taxonomy" id="669202"/>
    <lineage>
        <taxon>Eukaryota</taxon>
        <taxon>Metazoa</taxon>
        <taxon>Cnidaria</taxon>
        <taxon>Myxozoa</taxon>
        <taxon>Myxosporea</taxon>
        <taxon>Bivalvulida</taxon>
        <taxon>Platysporina</taxon>
        <taxon>Myxobolidae</taxon>
        <taxon>Thelohanellus</taxon>
    </lineage>
</organism>
<evidence type="ECO:0000256" key="4">
    <source>
        <dbReference type="ARBA" id="ARBA00022490"/>
    </source>
</evidence>
<reference evidence="11 12" key="1">
    <citation type="journal article" date="2014" name="Genome Biol. Evol.">
        <title>The genome of the myxosporean Thelohanellus kitauei shows adaptations to nutrient acquisition within its fish host.</title>
        <authorList>
            <person name="Yang Y."/>
            <person name="Xiong J."/>
            <person name="Zhou Z."/>
            <person name="Huo F."/>
            <person name="Miao W."/>
            <person name="Ran C."/>
            <person name="Liu Y."/>
            <person name="Zhang J."/>
            <person name="Feng J."/>
            <person name="Wang M."/>
            <person name="Wang M."/>
            <person name="Wang L."/>
            <person name="Yao B."/>
        </authorList>
    </citation>
    <scope>NUCLEOTIDE SEQUENCE [LARGE SCALE GENOMIC DNA]</scope>
    <source>
        <strain evidence="11">Wuqing</strain>
    </source>
</reference>
<evidence type="ECO:0000313" key="12">
    <source>
        <dbReference type="Proteomes" id="UP000031668"/>
    </source>
</evidence>
<dbReference type="PROSITE" id="PS00750">
    <property type="entry name" value="TCP1_1"/>
    <property type="match status" value="1"/>
</dbReference>
<accession>A0A0C2M204</accession>
<dbReference type="InterPro" id="IPR017998">
    <property type="entry name" value="Chaperone_TCP-1"/>
</dbReference>
<keyword evidence="4" id="KW-0963">Cytoplasm</keyword>
<proteinExistence type="inferred from homology"/>
<dbReference type="InterPro" id="IPR027413">
    <property type="entry name" value="GROEL-like_equatorial_sf"/>
</dbReference>
<sequence>MMMNAPVIIMKETQERENGRRVQLANITAAKAVADIVRTCLGPRAMLKMLLDPMGGIVITNDGNCILREIQVQHPAAKSIIEISRTQDEEVGDGTTSVVILAGELMSLAEPLLDQSVHPLQIIRGFRLALEDAIEYAKKISTPIDLTNKKNVFDVIKSCLGTKINVEYADLVSQLAWDSIQTVSISKGGRDEIDFKRYARVEKIPGGHITDSHILRGLVLNKDVVHTGMKRKILKPRILLLDCSLEYKKGESQTSLELVKAQDFNTILRLEEETVKAMCLDIIKHKPDLVFTEKGCSDLAQHYLHKAGISVIRRIKKTDNNRIARAVGATIVNRTEDITPDAIGTGAGLFEIKKIGDEYYSYILDCQDPKACSIILRGASKDIINELDRNLNDAMNAARNIKLDPRVVSGGGAFEIAVSLELEKRAKSIGSIERCGYEIAARALEVIPRTLIQNCGENQIRVLTELKSRQVTENCHNLGVDGLTGKIVNMVDNMVLDCISVKIQVLKVAFEVCMMLLKIDDIISGSKKPSEEKMGQVQAMPTEESQKD</sequence>
<gene>
    <name evidence="11" type="ORF">RF11_05797</name>
</gene>
<dbReference type="FunFam" id="1.10.560.10:FF:000085">
    <property type="entry name" value="T-complex protein 1 subunit gamma"/>
    <property type="match status" value="1"/>
</dbReference>
<dbReference type="OrthoDB" id="275057at2759"/>
<dbReference type="AlphaFoldDB" id="A0A0C2M204"/>
<keyword evidence="6 8" id="KW-0067">ATP-binding</keyword>
<dbReference type="InterPro" id="IPR002194">
    <property type="entry name" value="Chaperonin_TCP-1_CS"/>
</dbReference>
<dbReference type="CDD" id="cd03337">
    <property type="entry name" value="TCP1_gamma"/>
    <property type="match status" value="1"/>
</dbReference>
<evidence type="ECO:0000256" key="2">
    <source>
        <dbReference type="ARBA" id="ARBA00008020"/>
    </source>
</evidence>
<dbReference type="FunFam" id="3.50.7.10:FF:000005">
    <property type="entry name" value="T-complex protein 1 subunit gamma"/>
    <property type="match status" value="1"/>
</dbReference>
<evidence type="ECO:0000256" key="7">
    <source>
        <dbReference type="ARBA" id="ARBA00023186"/>
    </source>
</evidence>
<dbReference type="InterPro" id="IPR053374">
    <property type="entry name" value="TCP-1_chaperonin"/>
</dbReference>
<dbReference type="SUPFAM" id="SSF48592">
    <property type="entry name" value="GroEL equatorial domain-like"/>
    <property type="match status" value="1"/>
</dbReference>
<evidence type="ECO:0000256" key="8">
    <source>
        <dbReference type="RuleBase" id="RU004187"/>
    </source>
</evidence>
<dbReference type="PROSITE" id="PS00751">
    <property type="entry name" value="TCP1_2"/>
    <property type="match status" value="1"/>
</dbReference>